<sequence length="159" mass="16993">MQHSMCNGKRINSILTRITNGVLSLKISSSHHSASSEGSAFLPNTQFQPSAQQQTPSPRPTQLEGDPQASPRSPEILGEAIWMPTVGLVHLSKFRKHHVNLAEQRVRGAAERLQPIRGSASGGLLASLGKVVKHPQTAAARKRSSGGRLSRGNSHSRGG</sequence>
<evidence type="ECO:0000313" key="2">
    <source>
        <dbReference type="EMBL" id="PUU78207.1"/>
    </source>
</evidence>
<dbReference type="EMBL" id="NESQ01000127">
    <property type="protein sequence ID" value="PUU78207.1"/>
    <property type="molecule type" value="Genomic_DNA"/>
</dbReference>
<keyword evidence="3" id="KW-1185">Reference proteome</keyword>
<feature type="compositionally biased region" description="Polar residues" evidence="1">
    <location>
        <begin position="42"/>
        <end position="56"/>
    </location>
</feature>
<organism evidence="2 3">
    <name type="scientific">Tuber borchii</name>
    <name type="common">White truffle</name>
    <dbReference type="NCBI Taxonomy" id="42251"/>
    <lineage>
        <taxon>Eukaryota</taxon>
        <taxon>Fungi</taxon>
        <taxon>Dikarya</taxon>
        <taxon>Ascomycota</taxon>
        <taxon>Pezizomycotina</taxon>
        <taxon>Pezizomycetes</taxon>
        <taxon>Pezizales</taxon>
        <taxon>Tuberaceae</taxon>
        <taxon>Tuber</taxon>
    </lineage>
</organism>
<feature type="compositionally biased region" description="Low complexity" evidence="1">
    <location>
        <begin position="146"/>
        <end position="159"/>
    </location>
</feature>
<feature type="region of interest" description="Disordered" evidence="1">
    <location>
        <begin position="33"/>
        <end position="77"/>
    </location>
</feature>
<evidence type="ECO:0000313" key="3">
    <source>
        <dbReference type="Proteomes" id="UP000244722"/>
    </source>
</evidence>
<comment type="caution">
    <text evidence="2">The sequence shown here is derived from an EMBL/GenBank/DDBJ whole genome shotgun (WGS) entry which is preliminary data.</text>
</comment>
<name>A0A2T6ZRW5_TUBBO</name>
<proteinExistence type="predicted"/>
<evidence type="ECO:0000256" key="1">
    <source>
        <dbReference type="SAM" id="MobiDB-lite"/>
    </source>
</evidence>
<protein>
    <submittedName>
        <fullName evidence="2">Uncharacterized protein</fullName>
    </submittedName>
</protein>
<reference evidence="2 3" key="1">
    <citation type="submission" date="2017-04" db="EMBL/GenBank/DDBJ databases">
        <title>Draft genome sequence of Tuber borchii Vittad., a whitish edible truffle.</title>
        <authorList>
            <consortium name="DOE Joint Genome Institute"/>
            <person name="Murat C."/>
            <person name="Kuo A."/>
            <person name="Barry K.W."/>
            <person name="Clum A."/>
            <person name="Dockter R.B."/>
            <person name="Fauchery L."/>
            <person name="Iotti M."/>
            <person name="Kohler A."/>
            <person name="Labutti K."/>
            <person name="Lindquist E.A."/>
            <person name="Lipzen A."/>
            <person name="Ohm R.A."/>
            <person name="Wang M."/>
            <person name="Grigoriev I.V."/>
            <person name="Zambonelli A."/>
            <person name="Martin F.M."/>
        </authorList>
    </citation>
    <scope>NUCLEOTIDE SEQUENCE [LARGE SCALE GENOMIC DNA]</scope>
    <source>
        <strain evidence="2 3">Tbo3840</strain>
    </source>
</reference>
<accession>A0A2T6ZRW5</accession>
<dbReference type="OrthoDB" id="1562195at2759"/>
<dbReference type="Proteomes" id="UP000244722">
    <property type="component" value="Unassembled WGS sequence"/>
</dbReference>
<gene>
    <name evidence="2" type="ORF">B9Z19DRAFT_1084543</name>
</gene>
<dbReference type="AlphaFoldDB" id="A0A2T6ZRW5"/>
<feature type="region of interest" description="Disordered" evidence="1">
    <location>
        <begin position="127"/>
        <end position="159"/>
    </location>
</feature>